<dbReference type="InterPro" id="IPR003439">
    <property type="entry name" value="ABC_transporter-like_ATP-bd"/>
</dbReference>
<dbReference type="Gene3D" id="3.40.50.300">
    <property type="entry name" value="P-loop containing nucleotide triphosphate hydrolases"/>
    <property type="match status" value="2"/>
</dbReference>
<dbReference type="InterPro" id="IPR050319">
    <property type="entry name" value="ABC_transp_ATP-bind"/>
</dbReference>
<feature type="domain" description="ABC transporter" evidence="5">
    <location>
        <begin position="8"/>
        <end position="256"/>
    </location>
</feature>
<dbReference type="SMART" id="SM00382">
    <property type="entry name" value="AAA"/>
    <property type="match status" value="2"/>
</dbReference>
<evidence type="ECO:0000256" key="3">
    <source>
        <dbReference type="ARBA" id="ARBA00022741"/>
    </source>
</evidence>
<dbReference type="InterPro" id="IPR017871">
    <property type="entry name" value="ABC_transporter-like_CS"/>
</dbReference>
<dbReference type="Pfam" id="PF08352">
    <property type="entry name" value="oligo_HPY"/>
    <property type="match status" value="1"/>
</dbReference>
<dbReference type="PANTHER" id="PTHR43776:SF7">
    <property type="entry name" value="D,D-DIPEPTIDE TRANSPORT ATP-BINDING PROTEIN DDPF-RELATED"/>
    <property type="match status" value="1"/>
</dbReference>
<dbReference type="Pfam" id="PF00005">
    <property type="entry name" value="ABC_tran"/>
    <property type="match status" value="2"/>
</dbReference>
<reference evidence="6 7" key="1">
    <citation type="journal article" date="2019" name="bioRxiv">
        <title>Bacteria contribute to plant secondary compound degradation in a generalist herbivore system.</title>
        <authorList>
            <person name="Francoeur C.B."/>
            <person name="Khadempour L."/>
            <person name="Moreira-Soto R.D."/>
            <person name="Gotting K."/>
            <person name="Book A.J."/>
            <person name="Pinto-Tomas A.A."/>
            <person name="Keefover-Ring K."/>
            <person name="Currie C.R."/>
        </authorList>
    </citation>
    <scope>NUCLEOTIDE SEQUENCE [LARGE SCALE GENOMIC DNA]</scope>
    <source>
        <strain evidence="6">Acro-835</strain>
    </source>
</reference>
<sequence length="536" mass="58407">MSQALLTVEKLSVDYHRNEGGIIQAVKGLSFSVQPGEVVAIVGGSGSGKSTTAGALVGLLSRQAVIRSGAIHFNGQALEQASQRQWRQLRGLEIGFVPQDPALAFNPIQTIGKQLLEAYTLHGVPKKIAATRLPALLADVGLTDSTRVLASYPHQLSGGMRQRVLLAMAMCHHPQLMIADEPTSALDVSMQKQVLDTLARVVVSKGIALLLITHDLNMALERADRILVMHEGHLIEDTAAHQLRQSRHAYTQRLLAASPAFLQVPFRATPLNWQPLLSAQQLHKRFALPDGSHFTAVAGVSFPVFRGGTTSLVGESGSGKSTTVRMLLGLETADGGTVQFDGTEYSGLAQFQRPEFRRRVQVVYQNPYASLNPKMTLAQIITEPLRAFRIGNKHSQRQRALELLQAVELAETLLDVRPTALSGGQRQRVAIARALAIAPELLILDEPVSALDVAVQAQILQLLARLQREQGLTYLFISHDLAVVRQISDYVVIMQQGKIAEQGKVAEIFSAPQAEYTRQLLENIPRLTAEPSRVNG</sequence>
<dbReference type="Proteomes" id="UP001515683">
    <property type="component" value="Unassembled WGS sequence"/>
</dbReference>
<dbReference type="NCBIfam" id="NF007739">
    <property type="entry name" value="PRK10419.1"/>
    <property type="match status" value="2"/>
</dbReference>
<evidence type="ECO:0000259" key="5">
    <source>
        <dbReference type="PROSITE" id="PS50893"/>
    </source>
</evidence>
<feature type="domain" description="ABC transporter" evidence="5">
    <location>
        <begin position="277"/>
        <end position="521"/>
    </location>
</feature>
<comment type="caution">
    <text evidence="6">The sequence shown here is derived from an EMBL/GenBank/DDBJ whole genome shotgun (WGS) entry which is preliminary data.</text>
</comment>
<gene>
    <name evidence="6" type="ORF">F3J40_18965</name>
</gene>
<keyword evidence="4 6" id="KW-0067">ATP-binding</keyword>
<comment type="similarity">
    <text evidence="1">Belongs to the ABC transporter superfamily. Drug exporter-2 (TC 3.A.1.117) family.</text>
</comment>
<name>A0ABX0RE80_9GAMM</name>
<dbReference type="InterPro" id="IPR027417">
    <property type="entry name" value="P-loop_NTPase"/>
</dbReference>
<proteinExistence type="inferred from homology"/>
<evidence type="ECO:0000313" key="6">
    <source>
        <dbReference type="EMBL" id="NIF23663.1"/>
    </source>
</evidence>
<dbReference type="SUPFAM" id="SSF52540">
    <property type="entry name" value="P-loop containing nucleoside triphosphate hydrolases"/>
    <property type="match status" value="2"/>
</dbReference>
<evidence type="ECO:0000313" key="7">
    <source>
        <dbReference type="Proteomes" id="UP001515683"/>
    </source>
</evidence>
<dbReference type="NCBIfam" id="NF008453">
    <property type="entry name" value="PRK11308.1"/>
    <property type="match status" value="2"/>
</dbReference>
<dbReference type="EMBL" id="VWXF01000009">
    <property type="protein sequence ID" value="NIF23663.1"/>
    <property type="molecule type" value="Genomic_DNA"/>
</dbReference>
<dbReference type="InterPro" id="IPR003593">
    <property type="entry name" value="AAA+_ATPase"/>
</dbReference>
<keyword evidence="7" id="KW-1185">Reference proteome</keyword>
<evidence type="ECO:0000256" key="1">
    <source>
        <dbReference type="ARBA" id="ARBA00006526"/>
    </source>
</evidence>
<evidence type="ECO:0000256" key="2">
    <source>
        <dbReference type="ARBA" id="ARBA00022448"/>
    </source>
</evidence>
<organism evidence="6 7">
    <name type="scientific">Candidatus Pantoea multigeneris</name>
    <dbReference type="NCBI Taxonomy" id="2608357"/>
    <lineage>
        <taxon>Bacteria</taxon>
        <taxon>Pseudomonadati</taxon>
        <taxon>Pseudomonadota</taxon>
        <taxon>Gammaproteobacteria</taxon>
        <taxon>Enterobacterales</taxon>
        <taxon>Erwiniaceae</taxon>
        <taxon>Pantoea</taxon>
    </lineage>
</organism>
<keyword evidence="2" id="KW-0813">Transport</keyword>
<dbReference type="CDD" id="cd03257">
    <property type="entry name" value="ABC_NikE_OppD_transporters"/>
    <property type="match status" value="2"/>
</dbReference>
<dbReference type="InterPro" id="IPR013563">
    <property type="entry name" value="Oligopep_ABC_C"/>
</dbReference>
<dbReference type="PANTHER" id="PTHR43776">
    <property type="entry name" value="TRANSPORT ATP-BINDING PROTEIN"/>
    <property type="match status" value="1"/>
</dbReference>
<dbReference type="RefSeq" id="WP_167017082.1">
    <property type="nucleotide sequence ID" value="NZ_VWXF01000009.1"/>
</dbReference>
<protein>
    <submittedName>
        <fullName evidence="6">ABC transporter ATP-binding protein</fullName>
    </submittedName>
</protein>
<keyword evidence="3" id="KW-0547">Nucleotide-binding</keyword>
<dbReference type="PROSITE" id="PS50893">
    <property type="entry name" value="ABC_TRANSPORTER_2"/>
    <property type="match status" value="2"/>
</dbReference>
<dbReference type="GO" id="GO:0005524">
    <property type="term" value="F:ATP binding"/>
    <property type="evidence" value="ECO:0007669"/>
    <property type="project" value="UniProtKB-KW"/>
</dbReference>
<evidence type="ECO:0000256" key="4">
    <source>
        <dbReference type="ARBA" id="ARBA00022840"/>
    </source>
</evidence>
<dbReference type="PROSITE" id="PS00211">
    <property type="entry name" value="ABC_TRANSPORTER_1"/>
    <property type="match status" value="2"/>
</dbReference>
<accession>A0ABX0RE80</accession>